<dbReference type="InterPro" id="IPR002429">
    <property type="entry name" value="CcO_II-like_C"/>
</dbReference>
<keyword evidence="11" id="KW-1133">Transmembrane helix</keyword>
<evidence type="ECO:0000256" key="4">
    <source>
        <dbReference type="ARBA" id="ARBA00012949"/>
    </source>
</evidence>
<evidence type="ECO:0000256" key="15">
    <source>
        <dbReference type="ARBA" id="ARBA00049512"/>
    </source>
</evidence>
<dbReference type="GO" id="GO:0016020">
    <property type="term" value="C:membrane"/>
    <property type="evidence" value="ECO:0007669"/>
    <property type="project" value="UniProtKB-SubCell"/>
</dbReference>
<dbReference type="PROSITE" id="PS50857">
    <property type="entry name" value="COX2_CUA"/>
    <property type="match status" value="1"/>
</dbReference>
<dbReference type="InterPro" id="IPR001505">
    <property type="entry name" value="Copper_CuA"/>
</dbReference>
<evidence type="ECO:0000256" key="1">
    <source>
        <dbReference type="ARBA" id="ARBA00001935"/>
    </source>
</evidence>
<feature type="compositionally biased region" description="Low complexity" evidence="16">
    <location>
        <begin position="505"/>
        <end position="516"/>
    </location>
</feature>
<keyword evidence="8" id="KW-0479">Metal-binding</keyword>
<accession>A0A9W4SYT5</accession>
<dbReference type="PROSITE" id="PS00078">
    <property type="entry name" value="COX2"/>
    <property type="match status" value="1"/>
</dbReference>
<evidence type="ECO:0000256" key="5">
    <source>
        <dbReference type="ARBA" id="ARBA00022448"/>
    </source>
</evidence>
<reference evidence="18" key="1">
    <citation type="submission" date="2022-08" db="EMBL/GenBank/DDBJ databases">
        <authorList>
            <person name="Kallberg Y."/>
            <person name="Tangrot J."/>
            <person name="Rosling A."/>
        </authorList>
    </citation>
    <scope>NUCLEOTIDE SEQUENCE</scope>
    <source>
        <strain evidence="18">Wild A</strain>
    </source>
</reference>
<dbReference type="AlphaFoldDB" id="A0A9W4SYT5"/>
<comment type="caution">
    <text evidence="18">The sequence shown here is derived from an EMBL/GenBank/DDBJ whole genome shotgun (WGS) entry which is preliminary data.</text>
</comment>
<dbReference type="PRINTS" id="PR01166">
    <property type="entry name" value="CYCOXIDASEII"/>
</dbReference>
<protein>
    <recommendedName>
        <fullName evidence="4">cytochrome-c oxidase</fullName>
        <ecNumber evidence="4">7.1.1.9</ecNumber>
    </recommendedName>
    <alternativeName>
        <fullName evidence="14">Cytochrome c oxidase polypeptide II</fullName>
    </alternativeName>
</protein>
<name>A0A9W4SYT5_9GLOM</name>
<keyword evidence="5" id="KW-0813">Transport</keyword>
<dbReference type="PANTHER" id="PTHR22888:SF9">
    <property type="entry name" value="CYTOCHROME C OXIDASE SUBUNIT 2"/>
    <property type="match status" value="1"/>
</dbReference>
<organism evidence="18 19">
    <name type="scientific">Funneliformis geosporum</name>
    <dbReference type="NCBI Taxonomy" id="1117311"/>
    <lineage>
        <taxon>Eukaryota</taxon>
        <taxon>Fungi</taxon>
        <taxon>Fungi incertae sedis</taxon>
        <taxon>Mucoromycota</taxon>
        <taxon>Glomeromycotina</taxon>
        <taxon>Glomeromycetes</taxon>
        <taxon>Glomerales</taxon>
        <taxon>Glomeraceae</taxon>
        <taxon>Funneliformis</taxon>
    </lineage>
</organism>
<keyword evidence="19" id="KW-1185">Reference proteome</keyword>
<dbReference type="GO" id="GO:0004129">
    <property type="term" value="F:cytochrome-c oxidase activity"/>
    <property type="evidence" value="ECO:0007669"/>
    <property type="project" value="UniProtKB-EC"/>
</dbReference>
<dbReference type="Gene3D" id="2.60.40.420">
    <property type="entry name" value="Cupredoxins - blue copper proteins"/>
    <property type="match status" value="1"/>
</dbReference>
<comment type="cofactor">
    <cofactor evidence="1">
        <name>Cu cation</name>
        <dbReference type="ChEBI" id="CHEBI:23378"/>
    </cofactor>
</comment>
<evidence type="ECO:0000256" key="13">
    <source>
        <dbReference type="ARBA" id="ARBA00023136"/>
    </source>
</evidence>
<evidence type="ECO:0000313" key="18">
    <source>
        <dbReference type="EMBL" id="CAI2186633.1"/>
    </source>
</evidence>
<evidence type="ECO:0000256" key="14">
    <source>
        <dbReference type="ARBA" id="ARBA00031389"/>
    </source>
</evidence>
<comment type="similarity">
    <text evidence="3">Belongs to the cytochrome c oxidase subunit 2 family.</text>
</comment>
<dbReference type="SUPFAM" id="SSF49503">
    <property type="entry name" value="Cupredoxins"/>
    <property type="match status" value="1"/>
</dbReference>
<evidence type="ECO:0000256" key="7">
    <source>
        <dbReference type="ARBA" id="ARBA00022692"/>
    </source>
</evidence>
<feature type="domain" description="Cytochrome oxidase subunit II copper A binding" evidence="17">
    <location>
        <begin position="854"/>
        <end position="980"/>
    </location>
</feature>
<evidence type="ECO:0000256" key="11">
    <source>
        <dbReference type="ARBA" id="ARBA00022989"/>
    </source>
</evidence>
<dbReference type="PANTHER" id="PTHR22888">
    <property type="entry name" value="CYTOCHROME C OXIDASE, SUBUNIT II"/>
    <property type="match status" value="1"/>
</dbReference>
<dbReference type="CDD" id="cd13912">
    <property type="entry name" value="CcO_II_C"/>
    <property type="match status" value="1"/>
</dbReference>
<evidence type="ECO:0000256" key="2">
    <source>
        <dbReference type="ARBA" id="ARBA00004141"/>
    </source>
</evidence>
<dbReference type="InterPro" id="IPR008972">
    <property type="entry name" value="Cupredoxin"/>
</dbReference>
<dbReference type="InterPro" id="IPR045187">
    <property type="entry name" value="CcO_II"/>
</dbReference>
<dbReference type="Pfam" id="PF00116">
    <property type="entry name" value="COX2"/>
    <property type="match status" value="1"/>
</dbReference>
<evidence type="ECO:0000256" key="8">
    <source>
        <dbReference type="ARBA" id="ARBA00022723"/>
    </source>
</evidence>
<evidence type="ECO:0000256" key="16">
    <source>
        <dbReference type="SAM" id="MobiDB-lite"/>
    </source>
</evidence>
<dbReference type="OrthoDB" id="539285at2759"/>
<gene>
    <name evidence="18" type="ORF">FWILDA_LOCUS12675</name>
</gene>
<proteinExistence type="inferred from homology"/>
<evidence type="ECO:0000256" key="9">
    <source>
        <dbReference type="ARBA" id="ARBA00022967"/>
    </source>
</evidence>
<comment type="subcellular location">
    <subcellularLocation>
        <location evidence="2">Membrane</location>
        <topology evidence="2">Multi-pass membrane protein</topology>
    </subcellularLocation>
</comment>
<keyword evidence="6" id="KW-0679">Respiratory chain</keyword>
<dbReference type="GO" id="GO:0042773">
    <property type="term" value="P:ATP synthesis coupled electron transport"/>
    <property type="evidence" value="ECO:0007669"/>
    <property type="project" value="TreeGrafter"/>
</dbReference>
<evidence type="ECO:0000256" key="12">
    <source>
        <dbReference type="ARBA" id="ARBA00023008"/>
    </source>
</evidence>
<evidence type="ECO:0000256" key="6">
    <source>
        <dbReference type="ARBA" id="ARBA00022660"/>
    </source>
</evidence>
<dbReference type="EC" id="7.1.1.9" evidence="4"/>
<keyword evidence="10" id="KW-0249">Electron transport</keyword>
<evidence type="ECO:0000313" key="19">
    <source>
        <dbReference type="Proteomes" id="UP001153678"/>
    </source>
</evidence>
<dbReference type="Proteomes" id="UP001153678">
    <property type="component" value="Unassembled WGS sequence"/>
</dbReference>
<keyword evidence="9" id="KW-1278">Translocase</keyword>
<evidence type="ECO:0000259" key="17">
    <source>
        <dbReference type="PROSITE" id="PS50857"/>
    </source>
</evidence>
<dbReference type="FunFam" id="2.60.40.420:FF:000001">
    <property type="entry name" value="Cytochrome c oxidase subunit 2"/>
    <property type="match status" value="1"/>
</dbReference>
<dbReference type="InterPro" id="IPR034210">
    <property type="entry name" value="CcO_II_C"/>
</dbReference>
<dbReference type="GO" id="GO:0005507">
    <property type="term" value="F:copper ion binding"/>
    <property type="evidence" value="ECO:0007669"/>
    <property type="project" value="InterPro"/>
</dbReference>
<evidence type="ECO:0000256" key="10">
    <source>
        <dbReference type="ARBA" id="ARBA00022982"/>
    </source>
</evidence>
<feature type="non-terminal residue" evidence="18">
    <location>
        <position position="980"/>
    </location>
</feature>
<evidence type="ECO:0000256" key="3">
    <source>
        <dbReference type="ARBA" id="ARBA00007866"/>
    </source>
</evidence>
<feature type="region of interest" description="Disordered" evidence="16">
    <location>
        <begin position="499"/>
        <end position="519"/>
    </location>
</feature>
<dbReference type="EMBL" id="CAMKVN010004228">
    <property type="protein sequence ID" value="CAI2186633.1"/>
    <property type="molecule type" value="Genomic_DNA"/>
</dbReference>
<keyword evidence="13" id="KW-0472">Membrane</keyword>
<keyword evidence="12" id="KW-0186">Copper</keyword>
<keyword evidence="7" id="KW-0812">Transmembrane</keyword>
<comment type="catalytic activity">
    <reaction evidence="15">
        <text>4 Fe(II)-[cytochrome c] + O2 + 8 H(+)(in) = 4 Fe(III)-[cytochrome c] + 2 H2O + 4 H(+)(out)</text>
        <dbReference type="Rhea" id="RHEA:11436"/>
        <dbReference type="Rhea" id="RHEA-COMP:10350"/>
        <dbReference type="Rhea" id="RHEA-COMP:14399"/>
        <dbReference type="ChEBI" id="CHEBI:15377"/>
        <dbReference type="ChEBI" id="CHEBI:15378"/>
        <dbReference type="ChEBI" id="CHEBI:15379"/>
        <dbReference type="ChEBI" id="CHEBI:29033"/>
        <dbReference type="ChEBI" id="CHEBI:29034"/>
        <dbReference type="EC" id="7.1.1.9"/>
    </reaction>
    <physiologicalReaction direction="left-to-right" evidence="15">
        <dbReference type="Rhea" id="RHEA:11437"/>
    </physiologicalReaction>
</comment>
<sequence length="980" mass="109077">MELLPGMVDAPLAIFGNRPTRIGTLLIRTSSSIVTNIISRSKNYLSGRALSSKSISHRAQIEALLARTCDNSGLERIKFDLENLALRYLGTSEKGELIETLKKRLKFAAKTNVFSSKGIVYDQDFKEYALHDVALVKQLHTSFLKHQNYNYDINPFPKKLPDITIGTDKGRLIMRQRFPDNPIFVALGDLSKKTRTLADLKHMRSKAEGNILRYGYKLLALLLEDLRLQKQLLENRYNMRGLLLNKPGVFSLDLKNQENRMTAYIIEDVKAAELFIQGRDQHQEEADRLGVTRDVGKTTTSFNVGSAYGSPGPPCCILVLIATPLLLKEKRGLSSKGNLKSSTLTDSFESALGDRIEALPWPIKNPSNFGFIGFTSQLRAAVAYKAASAVISAWPCLEPWQARWETPWSASLSNSESPPKNRDTRSKFPASCALCSDWTQSMGTSTSVDTIPPLTIQTARVSRRGITFVRGHHRVARSDYVLPHSYPARGCLDAKLNDPEGRHYSTSSPHSATQSSIPVKSITDKLPSDSSVQPIPWHETKAMTIGRNVVLAMFEYLKGTNSPVLDYLQSNERLKHLITKDPKPSLAVYNDTSQGDPKTVAHHSQSMASLFNHPDLMPYAGRLANQLGIGYNTLIAHLNNDTTVWSPAFEGATVAPRPLGPTLNTNAIQDVDLDSLPDGIHALHQDKETVHDTCLSPAQAAKALDNKVEFKYIERYVNIEKPVATTQGTFFFVKNPNYVVATNIQGGSNNPKGAKVAMVMHDIKHDVWVTFKSKADTSRFIWRVVNRSQAFDRYLADPTANVIVTISRKPLAEGSSETIRGTCLLVRHEEIVRPLNPIALLGRELLYLLDEVIDPVITVKAIGNQWFWSYEYSDYVNDTGEAIEFDSYLIPESELEPGQLRLLEVDNRVVLPVDTHIRLIITARDVIHSFGVPSLGITLDAIPGRLNQTSVILNREGVFYGQCRELCGVLHNSMPIVIES</sequence>